<dbReference type="GeneID" id="96270519"/>
<proteinExistence type="predicted"/>
<evidence type="ECO:0000313" key="3">
    <source>
        <dbReference type="Proteomes" id="UP000030760"/>
    </source>
</evidence>
<evidence type="ECO:0000259" key="1">
    <source>
        <dbReference type="PROSITE" id="PS50995"/>
    </source>
</evidence>
<dbReference type="InterPro" id="IPR039422">
    <property type="entry name" value="MarR/SlyA-like"/>
</dbReference>
<feature type="domain" description="HTH marR-type" evidence="1">
    <location>
        <begin position="20"/>
        <end position="153"/>
    </location>
</feature>
<dbReference type="Pfam" id="PF12802">
    <property type="entry name" value="MarR_2"/>
    <property type="match status" value="1"/>
</dbReference>
<dbReference type="InterPro" id="IPR000835">
    <property type="entry name" value="HTH_MarR-typ"/>
</dbReference>
<accession>M3E4L6</accession>
<dbReference type="GO" id="GO:0003700">
    <property type="term" value="F:DNA-binding transcription factor activity"/>
    <property type="evidence" value="ECO:0007669"/>
    <property type="project" value="InterPro"/>
</dbReference>
<dbReference type="SMART" id="SM00347">
    <property type="entry name" value="HTH_MARR"/>
    <property type="match status" value="1"/>
</dbReference>
<dbReference type="AlphaFoldDB" id="M3E4L6"/>
<dbReference type="RefSeq" id="WP_005486755.1">
    <property type="nucleotide sequence ID" value="NZ_KB405098.1"/>
</dbReference>
<dbReference type="PANTHER" id="PTHR33164">
    <property type="entry name" value="TRANSCRIPTIONAL REGULATOR, MARR FAMILY"/>
    <property type="match status" value="1"/>
</dbReference>
<dbReference type="Gene3D" id="1.10.10.10">
    <property type="entry name" value="Winged helix-like DNA-binding domain superfamily/Winged helix DNA-binding domain"/>
    <property type="match status" value="1"/>
</dbReference>
<dbReference type="PANTHER" id="PTHR33164:SF99">
    <property type="entry name" value="MARR FAMILY REGULATORY PROTEIN"/>
    <property type="match status" value="1"/>
</dbReference>
<dbReference type="InterPro" id="IPR036388">
    <property type="entry name" value="WH-like_DNA-bd_sf"/>
</dbReference>
<evidence type="ECO:0000313" key="2">
    <source>
        <dbReference type="EMBL" id="EMF50591.1"/>
    </source>
</evidence>
<protein>
    <recommendedName>
        <fullName evidence="1">HTH marR-type domain-containing protein</fullName>
    </recommendedName>
</protein>
<sequence length="161" mass="17785">MTPVTENDEPLPPDLLAGRLSEVFAVLGPLYRRTTRALELKERKEGFPVGVRAVLELLRMGGQPMTVPQMGRTLALSRQFVQRMVNEAAGRDLVEAVPNPAHQRSSLIRLTDTGRATIDALVARERVLLRQACDDLTGADIDACVRVLTRLLALFEDVDVN</sequence>
<dbReference type="EMBL" id="KB405098">
    <property type="protein sequence ID" value="EMF50591.1"/>
    <property type="molecule type" value="Genomic_DNA"/>
</dbReference>
<dbReference type="PROSITE" id="PS50995">
    <property type="entry name" value="HTH_MARR_2"/>
    <property type="match status" value="1"/>
</dbReference>
<organism evidence="2 3">
    <name type="scientific">Streptomyces bottropensis ATCC 25435</name>
    <dbReference type="NCBI Taxonomy" id="1054862"/>
    <lineage>
        <taxon>Bacteria</taxon>
        <taxon>Bacillati</taxon>
        <taxon>Actinomycetota</taxon>
        <taxon>Actinomycetes</taxon>
        <taxon>Kitasatosporales</taxon>
        <taxon>Streptomycetaceae</taxon>
        <taxon>Streptomyces</taxon>
    </lineage>
</organism>
<reference evidence="3" key="1">
    <citation type="journal article" date="2013" name="Genome Announc.">
        <title>Draft Genome Sequence of Streptomyces bottropensis ATCC 25435, a Bottromycin-Producing Actinomycete.</title>
        <authorList>
            <person name="Zhang H."/>
            <person name="Zhou W."/>
            <person name="Zhuang Y."/>
            <person name="Liang X."/>
            <person name="Liu T."/>
        </authorList>
    </citation>
    <scope>NUCLEOTIDE SEQUENCE [LARGE SCALE GENOMIC DNA]</scope>
    <source>
        <strain evidence="3">ATCC 25435</strain>
    </source>
</reference>
<dbReference type="GO" id="GO:0006950">
    <property type="term" value="P:response to stress"/>
    <property type="evidence" value="ECO:0007669"/>
    <property type="project" value="TreeGrafter"/>
</dbReference>
<name>M3E4L6_9ACTN</name>
<gene>
    <name evidence="2" type="ORF">SBD_8155</name>
</gene>
<dbReference type="InterPro" id="IPR036390">
    <property type="entry name" value="WH_DNA-bd_sf"/>
</dbReference>
<dbReference type="SUPFAM" id="SSF46785">
    <property type="entry name" value="Winged helix' DNA-binding domain"/>
    <property type="match status" value="1"/>
</dbReference>
<dbReference type="Proteomes" id="UP000030760">
    <property type="component" value="Unassembled WGS sequence"/>
</dbReference>